<evidence type="ECO:0000256" key="5">
    <source>
        <dbReference type="ARBA" id="ARBA00022598"/>
    </source>
</evidence>
<dbReference type="Pfam" id="PF02092">
    <property type="entry name" value="tRNA_synt_2f"/>
    <property type="match status" value="1"/>
</dbReference>
<dbReference type="PANTHER" id="PTHR30075:SF2">
    <property type="entry name" value="GLYCINE--TRNA LIGASE, CHLOROPLASTIC_MITOCHONDRIAL 2"/>
    <property type="match status" value="1"/>
</dbReference>
<dbReference type="GO" id="GO:0004820">
    <property type="term" value="F:glycine-tRNA ligase activity"/>
    <property type="evidence" value="ECO:0007669"/>
    <property type="project" value="UniProtKB-UniRule"/>
</dbReference>
<evidence type="ECO:0000256" key="1">
    <source>
        <dbReference type="ARBA" id="ARBA00004496"/>
    </source>
</evidence>
<dbReference type="PROSITE" id="PS50861">
    <property type="entry name" value="AA_TRNA_LIGASE_II_GLYAB"/>
    <property type="match status" value="1"/>
</dbReference>
<evidence type="ECO:0000313" key="13">
    <source>
        <dbReference type="EMBL" id="QFY42066.1"/>
    </source>
</evidence>
<keyword evidence="4 11" id="KW-0963">Cytoplasm</keyword>
<comment type="subcellular location">
    <subcellularLocation>
        <location evidence="1 11">Cytoplasm</location>
    </subcellularLocation>
</comment>
<evidence type="ECO:0000256" key="9">
    <source>
        <dbReference type="ARBA" id="ARBA00023146"/>
    </source>
</evidence>
<dbReference type="GO" id="GO:0005524">
    <property type="term" value="F:ATP binding"/>
    <property type="evidence" value="ECO:0007669"/>
    <property type="project" value="UniProtKB-UniRule"/>
</dbReference>
<keyword evidence="14" id="KW-1185">Reference proteome</keyword>
<dbReference type="OrthoDB" id="9775440at2"/>
<evidence type="ECO:0000256" key="10">
    <source>
        <dbReference type="ARBA" id="ARBA00047937"/>
    </source>
</evidence>
<comment type="subunit">
    <text evidence="3 11">Tetramer of two alpha and two beta subunits.</text>
</comment>
<dbReference type="KEGG" id="mmob:F6R98_05010"/>
<feature type="domain" description="DALR anticodon binding" evidence="12">
    <location>
        <begin position="586"/>
        <end position="689"/>
    </location>
</feature>
<dbReference type="FunCoup" id="A0A5Q0BJT6">
    <property type="interactions" value="558"/>
</dbReference>
<proteinExistence type="inferred from homology"/>
<keyword evidence="6 11" id="KW-0547">Nucleotide-binding</keyword>
<keyword evidence="7 11" id="KW-0067">ATP-binding</keyword>
<evidence type="ECO:0000259" key="12">
    <source>
        <dbReference type="SMART" id="SM00836"/>
    </source>
</evidence>
<keyword evidence="9 11" id="KW-0030">Aminoacyl-tRNA synthetase</keyword>
<protein>
    <recommendedName>
        <fullName evidence="11">Glycine--tRNA ligase beta subunit</fullName>
        <ecNumber evidence="11">6.1.1.14</ecNumber>
    </recommendedName>
    <alternativeName>
        <fullName evidence="11">Glycyl-tRNA synthetase beta subunit</fullName>
        <shortName evidence="11">GlyRS</shortName>
    </alternativeName>
</protein>
<dbReference type="AlphaFoldDB" id="A0A5Q0BJT6"/>
<dbReference type="SUPFAM" id="SSF109604">
    <property type="entry name" value="HD-domain/PDEase-like"/>
    <property type="match status" value="1"/>
</dbReference>
<dbReference type="Gene3D" id="1.10.730.10">
    <property type="entry name" value="Isoleucyl-tRNA Synthetase, Domain 1"/>
    <property type="match status" value="1"/>
</dbReference>
<dbReference type="InParanoid" id="A0A5Q0BJT6"/>
<name>A0A5Q0BJT6_9GAMM</name>
<dbReference type="PRINTS" id="PR01045">
    <property type="entry name" value="TRNASYNTHGB"/>
</dbReference>
<evidence type="ECO:0000256" key="6">
    <source>
        <dbReference type="ARBA" id="ARBA00022741"/>
    </source>
</evidence>
<comment type="similarity">
    <text evidence="2 11">Belongs to the class-II aminoacyl-tRNA synthetase family.</text>
</comment>
<evidence type="ECO:0000256" key="11">
    <source>
        <dbReference type="HAMAP-Rule" id="MF_00255"/>
    </source>
</evidence>
<dbReference type="InterPro" id="IPR015944">
    <property type="entry name" value="Gly-tRNA-synth_bsu"/>
</dbReference>
<reference evidence="13 14" key="1">
    <citation type="submission" date="2019-09" db="EMBL/GenBank/DDBJ databases">
        <title>Ecophysiology of the spiral-shaped methanotroph Methylospira mobilis as revealed by the complete genome sequence.</title>
        <authorList>
            <person name="Oshkin I.Y."/>
            <person name="Dedysh S.N."/>
            <person name="Miroshnikov K."/>
            <person name="Danilova O.V."/>
            <person name="Hakobyan A."/>
            <person name="Liesack W."/>
        </authorList>
    </citation>
    <scope>NUCLEOTIDE SEQUENCE [LARGE SCALE GENOMIC DNA]</scope>
    <source>
        <strain evidence="13 14">Shm1</strain>
    </source>
</reference>
<sequence length="690" mass="76061">MAETRDLLFELGTEELPPKSLSTLIDALQSGVESGLQKAGLSHGIITAYATPRRLALLIRDLPLAQPDQQIEKRGPAVNAAYNADGSPSKATAGFLRSCNATINQLITLSTDRGEWLCFRELIKGAEARTLIPDIVSSALANLPIAKRMRWGSGNAEFVRPVHWVMLLLGNDVIDAEILGITAGRATRGHRFHHPEALLISEPAAYEETLDSQGRIIASFAERKLKIQALAEQSAQAVQGIAHIEPDLLDEVAALVEWPVPVRGHFDPRYLTLPAEVLITTMQENQKYFPVEDGGGKLLPYFITFSNIDSNNPDTVRQGNERVVRPRLSDAEFFWTQDRKQRLQERLGHLKQVTFQQKLGSLHDKTLRTANLGKTIAELLEQETAHVQRAALLSKTDLLTEMVGEFPNLQGTMGRYYALADGEDAEVATAIEEQYLPKVSGGVIPSTATGQILALADKLDTLSGIFSTGMVPTGDKDPYALRRAALGIVRIMIEAGLELDLPALISSALAQHTHSFDHATVQKQLEAFVLERLRGYLLDQGTRYDEFEAVLATQPQLLTDFELRLKAVAEFRTLPEAESLAAANKRIRNILRKNENEPSEAPQAAALSETAEIALLKAAESAQQELAPLIRQRDYTAALRRLAALRDPVDTFFNDVIVMSEDAALRKQRLGLLTLIEGLFMQIADISYLQ</sequence>
<dbReference type="InterPro" id="IPR006194">
    <property type="entry name" value="Gly-tRNA-synth_heterodimer"/>
</dbReference>
<dbReference type="RefSeq" id="WP_153248051.1">
    <property type="nucleotide sequence ID" value="NZ_CP044205.1"/>
</dbReference>
<dbReference type="GO" id="GO:0006426">
    <property type="term" value="P:glycyl-tRNA aminoacylation"/>
    <property type="evidence" value="ECO:0007669"/>
    <property type="project" value="UniProtKB-UniRule"/>
</dbReference>
<dbReference type="SMART" id="SM00836">
    <property type="entry name" value="DALR_1"/>
    <property type="match status" value="1"/>
</dbReference>
<evidence type="ECO:0000256" key="4">
    <source>
        <dbReference type="ARBA" id="ARBA00022490"/>
    </source>
</evidence>
<dbReference type="PANTHER" id="PTHR30075">
    <property type="entry name" value="GLYCYL-TRNA SYNTHETASE"/>
    <property type="match status" value="1"/>
</dbReference>
<organism evidence="13 14">
    <name type="scientific">Candidatus Methylospira mobilis</name>
    <dbReference type="NCBI Taxonomy" id="1808979"/>
    <lineage>
        <taxon>Bacteria</taxon>
        <taxon>Pseudomonadati</taxon>
        <taxon>Pseudomonadota</taxon>
        <taxon>Gammaproteobacteria</taxon>
        <taxon>Methylococcales</taxon>
        <taxon>Methylococcaceae</taxon>
        <taxon>Candidatus Methylospira</taxon>
    </lineage>
</organism>
<evidence type="ECO:0000256" key="2">
    <source>
        <dbReference type="ARBA" id="ARBA00008226"/>
    </source>
</evidence>
<dbReference type="HAMAP" id="MF_00255">
    <property type="entry name" value="Gly_tRNA_synth_beta"/>
    <property type="match status" value="1"/>
</dbReference>
<dbReference type="GO" id="GO:0005829">
    <property type="term" value="C:cytosol"/>
    <property type="evidence" value="ECO:0007669"/>
    <property type="project" value="TreeGrafter"/>
</dbReference>
<comment type="catalytic activity">
    <reaction evidence="10 11">
        <text>tRNA(Gly) + glycine + ATP = glycyl-tRNA(Gly) + AMP + diphosphate</text>
        <dbReference type="Rhea" id="RHEA:16013"/>
        <dbReference type="Rhea" id="RHEA-COMP:9664"/>
        <dbReference type="Rhea" id="RHEA-COMP:9683"/>
        <dbReference type="ChEBI" id="CHEBI:30616"/>
        <dbReference type="ChEBI" id="CHEBI:33019"/>
        <dbReference type="ChEBI" id="CHEBI:57305"/>
        <dbReference type="ChEBI" id="CHEBI:78442"/>
        <dbReference type="ChEBI" id="CHEBI:78522"/>
        <dbReference type="ChEBI" id="CHEBI:456215"/>
        <dbReference type="EC" id="6.1.1.14"/>
    </reaction>
</comment>
<gene>
    <name evidence="11" type="primary">glyS</name>
    <name evidence="13" type="ORF">F6R98_05010</name>
</gene>
<evidence type="ECO:0000256" key="3">
    <source>
        <dbReference type="ARBA" id="ARBA00011209"/>
    </source>
</evidence>
<keyword evidence="8 11" id="KW-0648">Protein biosynthesis</keyword>
<dbReference type="Proteomes" id="UP000325755">
    <property type="component" value="Chromosome"/>
</dbReference>
<dbReference type="EC" id="6.1.1.14" evidence="11"/>
<dbReference type="NCBIfam" id="TIGR00211">
    <property type="entry name" value="glyS"/>
    <property type="match status" value="1"/>
</dbReference>
<dbReference type="InterPro" id="IPR008909">
    <property type="entry name" value="DALR_anticod-bd"/>
</dbReference>
<dbReference type="EMBL" id="CP044205">
    <property type="protein sequence ID" value="QFY42066.1"/>
    <property type="molecule type" value="Genomic_DNA"/>
</dbReference>
<evidence type="ECO:0000313" key="14">
    <source>
        <dbReference type="Proteomes" id="UP000325755"/>
    </source>
</evidence>
<evidence type="ECO:0000256" key="8">
    <source>
        <dbReference type="ARBA" id="ARBA00022917"/>
    </source>
</evidence>
<keyword evidence="5 11" id="KW-0436">Ligase</keyword>
<accession>A0A5Q0BJT6</accession>
<dbReference type="GO" id="GO:0006420">
    <property type="term" value="P:arginyl-tRNA aminoacylation"/>
    <property type="evidence" value="ECO:0007669"/>
    <property type="project" value="InterPro"/>
</dbReference>
<dbReference type="Pfam" id="PF05746">
    <property type="entry name" value="DALR_1"/>
    <property type="match status" value="1"/>
</dbReference>
<evidence type="ECO:0000256" key="7">
    <source>
        <dbReference type="ARBA" id="ARBA00022840"/>
    </source>
</evidence>
<dbReference type="GO" id="GO:0004814">
    <property type="term" value="F:arginine-tRNA ligase activity"/>
    <property type="evidence" value="ECO:0007669"/>
    <property type="project" value="InterPro"/>
</dbReference>